<dbReference type="Proteomes" id="UP000515856">
    <property type="component" value="Chromosome"/>
</dbReference>
<proteinExistence type="predicted"/>
<dbReference type="InterPro" id="IPR029062">
    <property type="entry name" value="Class_I_gatase-like"/>
</dbReference>
<dbReference type="CDD" id="cd03135">
    <property type="entry name" value="GATase1_DJ-1"/>
    <property type="match status" value="1"/>
</dbReference>
<dbReference type="InterPro" id="IPR050325">
    <property type="entry name" value="Prot/Nucl_acid_deglycase"/>
</dbReference>
<protein>
    <submittedName>
        <fullName evidence="2">DJ-1/PfpI family protein</fullName>
    </submittedName>
</protein>
<keyword evidence="3" id="KW-1185">Reference proteome</keyword>
<feature type="domain" description="DJ-1/PfpI" evidence="1">
    <location>
        <begin position="1"/>
        <end position="160"/>
    </location>
</feature>
<dbReference type="EMBL" id="CP060636">
    <property type="protein sequence ID" value="QNM11132.1"/>
    <property type="molecule type" value="Genomic_DNA"/>
</dbReference>
<dbReference type="InterPro" id="IPR002818">
    <property type="entry name" value="DJ-1/PfpI"/>
</dbReference>
<organism evidence="2 3">
    <name type="scientific">[Eubacterium] hominis</name>
    <dbReference type="NCBI Taxonomy" id="2764325"/>
    <lineage>
        <taxon>Bacteria</taxon>
        <taxon>Bacillati</taxon>
        <taxon>Bacillota</taxon>
        <taxon>Erysipelotrichia</taxon>
        <taxon>Erysipelotrichales</taxon>
        <taxon>Erysipelotrichaceae</taxon>
        <taxon>Amedibacillus</taxon>
    </lineage>
</organism>
<dbReference type="NCBIfam" id="TIGR01383">
    <property type="entry name" value="not_thiJ"/>
    <property type="match status" value="1"/>
</dbReference>
<name>A0A7G9GK00_9FIRM</name>
<dbReference type="KEGG" id="ehn:H9Q80_12780"/>
<evidence type="ECO:0000313" key="2">
    <source>
        <dbReference type="EMBL" id="QNM11132.1"/>
    </source>
</evidence>
<dbReference type="RefSeq" id="WP_117453941.1">
    <property type="nucleotide sequence ID" value="NZ_CP060636.1"/>
</dbReference>
<dbReference type="GO" id="GO:0005737">
    <property type="term" value="C:cytoplasm"/>
    <property type="evidence" value="ECO:0007669"/>
    <property type="project" value="TreeGrafter"/>
</dbReference>
<reference evidence="2 3" key="1">
    <citation type="submission" date="2020-08" db="EMBL/GenBank/DDBJ databases">
        <authorList>
            <person name="Liu C."/>
            <person name="Sun Q."/>
        </authorList>
    </citation>
    <scope>NUCLEOTIDE SEQUENCE [LARGE SCALE GENOMIC DNA]</scope>
    <source>
        <strain evidence="2 3">NSJ-61</strain>
    </source>
</reference>
<dbReference type="Pfam" id="PF01965">
    <property type="entry name" value="DJ-1_PfpI"/>
    <property type="match status" value="1"/>
</dbReference>
<evidence type="ECO:0000313" key="3">
    <source>
        <dbReference type="Proteomes" id="UP000515856"/>
    </source>
</evidence>
<dbReference type="PANTHER" id="PTHR48094">
    <property type="entry name" value="PROTEIN/NUCLEIC ACID DEGLYCASE DJ-1-RELATED"/>
    <property type="match status" value="1"/>
</dbReference>
<dbReference type="PANTHER" id="PTHR48094:SF12">
    <property type="entry name" value="PARKINSON DISEASE PROTEIN 7 HOMOLOG"/>
    <property type="match status" value="1"/>
</dbReference>
<dbReference type="SUPFAM" id="SSF52317">
    <property type="entry name" value="Class I glutamine amidotransferase-like"/>
    <property type="match status" value="1"/>
</dbReference>
<dbReference type="Gene3D" id="3.40.50.880">
    <property type="match status" value="1"/>
</dbReference>
<dbReference type="AlphaFoldDB" id="A0A7G9GK00"/>
<gene>
    <name evidence="2" type="ORF">H9Q80_12780</name>
</gene>
<accession>A0A7G9GK00</accession>
<evidence type="ECO:0000259" key="1">
    <source>
        <dbReference type="Pfam" id="PF01965"/>
    </source>
</evidence>
<dbReference type="InterPro" id="IPR006287">
    <property type="entry name" value="DJ-1"/>
</dbReference>
<sequence>MKVCVFLAEGFEEIEAIGTFAILRRGGVDVDLYAVESDDKTGRFGMTCTNLKPLAEFNANDYQAIVLPGGPGFKVLEANETVKAAIKTFDAEDKLVCAICAGPTVLGRLGYLKGKKYTCFTAMNDDFGGDYQYQYVVKDGHFITGRSAAATIDFGFAILEALCGKKQADAVKEEIYYENK</sequence>